<sequence length="953" mass="107040">MTLSQIASLQRPRLTLLQLAVTYPQIISACNCSTRGLRTTSSTLNLSKRLRSYFKSDQANSRANPLLAREPGKGKKWHKLSPNEHRKELKEKGKEEIVSKAGDKAASKAVKNSRNRLRARSKKNRLRSSGQAREKRQDDDNGSSQEISRWGEREGNTVNSEGESIYGLVFESLDKKVGRAISDAAANHSPELVAESSSVGGNTENSDSSTPDAIEKLWGRDRLSPVKEETRSRDIPPHLNTQVGLEDTAQSQLEPENPRKGFFRVTELVRGKAANIFKKVTKSVPVDDEDARIWKQGKTGTLRGCEVEIEKVTPLREMDVPVLAHGLDRVLFNPGVYWLRDPRSGIYNFDPRLKDVLDVDLFDYAALSPYITSSQDKELLELARRHDRKFSGSTSSMTGLLSQCYFLISAWRDPDTSGFTSPFSSMPSNFSMGARLPASVKLEYKDGRYAIDSDKSASGELENSNYVLTSLGKSMEKMLTSTPEEYSRYMRVNSWKLTEAEKNKPESYHYAKTSKLMMRSQLDCSDERLPRKTFDLKTRASVGVRIDRANYVEASGYQIRRATGLVESFEREYFDMVRAAFLKYNFQARIGHMDGIFVAYHNTSTIFGFQYISVEEMNLRLFGSEEMADQAFKLSLNLLEVTLEAATELFPNQSLKLTFETKPNELDGGLSVYVEPATPASSDDVSKEAYSDLYREKRLTADQAKDCAEDSSQPPPKRTIAQLDILVDRYLDGVLVRGPVDFSVLPGRRIDPMHEDEIARRTREKLPPVKWDIDYSISPRPDLSESDVRQNLNQVRTKQIALNSLTLPNVEALNERERYRQEQLRQNPEALRRFLEERASGVAPGMPLAPGQVSASDSVPRSPSSDGGQKEQLTAGAGASPTESHITATTTVAKGGDEAEPSPAEKRKAAVEMRWKKIRDMRTQRMRDLARLGAEDAKASSLNDKLELYERRG</sequence>
<dbReference type="Proteomes" id="UP000245626">
    <property type="component" value="Unassembled WGS sequence"/>
</dbReference>
<reference evidence="1 2" key="1">
    <citation type="journal article" date="2018" name="Mol. Biol. Evol.">
        <title>Broad Genomic Sampling Reveals a Smut Pathogenic Ancestry of the Fungal Clade Ustilaginomycotina.</title>
        <authorList>
            <person name="Kijpornyongpan T."/>
            <person name="Mondo S.J."/>
            <person name="Barry K."/>
            <person name="Sandor L."/>
            <person name="Lee J."/>
            <person name="Lipzen A."/>
            <person name="Pangilinan J."/>
            <person name="LaButti K."/>
            <person name="Hainaut M."/>
            <person name="Henrissat B."/>
            <person name="Grigoriev I.V."/>
            <person name="Spatafora J.W."/>
            <person name="Aime M.C."/>
        </authorList>
    </citation>
    <scope>NUCLEOTIDE SEQUENCE [LARGE SCALE GENOMIC DNA]</scope>
    <source>
        <strain evidence="1 2">SA 807</strain>
    </source>
</reference>
<dbReference type="EMBL" id="KZ819697">
    <property type="protein sequence ID" value="PWN54077.1"/>
    <property type="molecule type" value="Genomic_DNA"/>
</dbReference>
<evidence type="ECO:0000313" key="2">
    <source>
        <dbReference type="Proteomes" id="UP000245626"/>
    </source>
</evidence>
<protein>
    <submittedName>
        <fullName evidence="1">Pet127-domain-containing protein</fullName>
    </submittedName>
</protein>
<evidence type="ECO:0000313" key="1">
    <source>
        <dbReference type="EMBL" id="PWN54077.1"/>
    </source>
</evidence>
<proteinExistence type="predicted"/>
<accession>A0ACD0P7R2</accession>
<gene>
    <name evidence="1" type="ORF">IE53DRAFT_383375</name>
</gene>
<name>A0ACD0P7R2_9BASI</name>
<organism evidence="1 2">
    <name type="scientific">Violaceomyces palustris</name>
    <dbReference type="NCBI Taxonomy" id="1673888"/>
    <lineage>
        <taxon>Eukaryota</taxon>
        <taxon>Fungi</taxon>
        <taxon>Dikarya</taxon>
        <taxon>Basidiomycota</taxon>
        <taxon>Ustilaginomycotina</taxon>
        <taxon>Ustilaginomycetes</taxon>
        <taxon>Violaceomycetales</taxon>
        <taxon>Violaceomycetaceae</taxon>
        <taxon>Violaceomyces</taxon>
    </lineage>
</organism>
<keyword evidence="2" id="KW-1185">Reference proteome</keyword>